<dbReference type="Proteomes" id="UP000001508">
    <property type="component" value="Chromosome"/>
</dbReference>
<dbReference type="EMBL" id="CP001940">
    <property type="protein sequence ID" value="ADH86962.1"/>
    <property type="molecule type" value="Genomic_DNA"/>
</dbReference>
<dbReference type="InParanoid" id="D6Z6X5"/>
<evidence type="ECO:0000313" key="3">
    <source>
        <dbReference type="Proteomes" id="UP000001508"/>
    </source>
</evidence>
<dbReference type="KEGG" id="dak:DaAHT2_2297"/>
<evidence type="ECO:0000313" key="2">
    <source>
        <dbReference type="EMBL" id="ADH86962.1"/>
    </source>
</evidence>
<dbReference type="AlphaFoldDB" id="D6Z6X5"/>
<protein>
    <recommendedName>
        <fullName evidence="1">RsbT co-antagonist protein RsbRD N-terminal domain-containing protein</fullName>
    </recommendedName>
</protein>
<dbReference type="RefSeq" id="WP_013164476.1">
    <property type="nucleotide sequence ID" value="NC_014216.1"/>
</dbReference>
<dbReference type="OrthoDB" id="1724246at2"/>
<dbReference type="InterPro" id="IPR025751">
    <property type="entry name" value="RsbRD_N_dom"/>
</dbReference>
<keyword evidence="3" id="KW-1185">Reference proteome</keyword>
<organism evidence="2 3">
    <name type="scientific">Desulfurivibrio alkaliphilus (strain DSM 19089 / UNIQEM U267 / AHT2)</name>
    <dbReference type="NCBI Taxonomy" id="589865"/>
    <lineage>
        <taxon>Bacteria</taxon>
        <taxon>Pseudomonadati</taxon>
        <taxon>Thermodesulfobacteriota</taxon>
        <taxon>Desulfobulbia</taxon>
        <taxon>Desulfobulbales</taxon>
        <taxon>Desulfobulbaceae</taxon>
        <taxon>Desulfurivibrio</taxon>
    </lineage>
</organism>
<accession>D6Z6X5</accession>
<reference evidence="3" key="1">
    <citation type="submission" date="2010-02" db="EMBL/GenBank/DDBJ databases">
        <title>Complete sequence of Desulfurivibrio alkaliphilus AHT2.</title>
        <authorList>
            <consortium name="US DOE Joint Genome Institute"/>
            <person name="Pitluck S."/>
            <person name="Chertkov O."/>
            <person name="Detter J.C."/>
            <person name="Han C."/>
            <person name="Tapia R."/>
            <person name="Larimer F."/>
            <person name="Land M."/>
            <person name="Hauser L."/>
            <person name="Kyrpides N."/>
            <person name="Mikhailova N."/>
            <person name="Sorokin D.Y."/>
            <person name="Muyzer G."/>
            <person name="Woyke T."/>
        </authorList>
    </citation>
    <scope>NUCLEOTIDE SEQUENCE [LARGE SCALE GENOMIC DNA]</scope>
    <source>
        <strain evidence="3">DSM 19089 / UNIQEM U267 / AHT2</strain>
    </source>
</reference>
<dbReference type="Pfam" id="PF14361">
    <property type="entry name" value="RsbRD_N"/>
    <property type="match status" value="1"/>
</dbReference>
<name>D6Z6X5_DESAT</name>
<proteinExistence type="predicted"/>
<sequence length="192" mass="21869">MTLEQFLAENKGELQDRWVDRVLDSYAGDAATIFKGEQDRFANPVGYNTRHTLTAIYSLLFDQPEVDLQRLKAELETFIKIRAVQTFTPASAVGFIYDLKAVVRHAVGKQRDLTVSQEEWANFHDTLDQLALVVFDLYMASRERLFQAHLNEIKTMNHMLTKHGCPSAGLVDKTTQLMADVQPLHTQSNEAR</sequence>
<dbReference type="STRING" id="589865.DaAHT2_2297"/>
<feature type="domain" description="RsbT co-antagonist protein RsbRD N-terminal" evidence="1">
    <location>
        <begin position="13"/>
        <end position="151"/>
    </location>
</feature>
<dbReference type="HOGENOM" id="CLU_129910_0_0_7"/>
<evidence type="ECO:0000259" key="1">
    <source>
        <dbReference type="Pfam" id="PF14361"/>
    </source>
</evidence>
<dbReference type="eggNOG" id="ENOG5032RXU">
    <property type="taxonomic scope" value="Bacteria"/>
</dbReference>
<gene>
    <name evidence="2" type="ordered locus">DaAHT2_2297</name>
</gene>